<dbReference type="Proteomes" id="UP000054099">
    <property type="component" value="Unassembled WGS sequence"/>
</dbReference>
<dbReference type="OrthoDB" id="2970986at2"/>
<proteinExistence type="predicted"/>
<dbReference type="RefSeq" id="WP_061972646.1">
    <property type="nucleotide sequence ID" value="NZ_CP126109.1"/>
</dbReference>
<protein>
    <submittedName>
        <fullName evidence="1">RNA polymerase subunit sigma-70</fullName>
    </submittedName>
</protein>
<reference evidence="1 2" key="1">
    <citation type="journal article" date="2014" name="Antonie Van Leeuwenhoek">
        <title>Fictibacillus enclensis sp. nov., isolated from marine sediment.</title>
        <authorList>
            <person name="Dastager S.G."/>
            <person name="Mawlankar R."/>
            <person name="Srinivasan K."/>
            <person name="Tang S.K."/>
            <person name="Lee J.C."/>
            <person name="Ramana V.V."/>
            <person name="Shouche Y.S."/>
        </authorList>
    </citation>
    <scope>NUCLEOTIDE SEQUENCE [LARGE SCALE GENOMIC DNA]</scope>
    <source>
        <strain evidence="1 2">NIO-1003</strain>
    </source>
</reference>
<evidence type="ECO:0000313" key="2">
    <source>
        <dbReference type="Proteomes" id="UP000054099"/>
    </source>
</evidence>
<comment type="caution">
    <text evidence="1">The sequence shown here is derived from an EMBL/GenBank/DDBJ whole genome shotgun (WGS) entry which is preliminary data.</text>
</comment>
<dbReference type="AlphaFoldDB" id="A0A0V8JA00"/>
<dbReference type="EMBL" id="LNQN01000002">
    <property type="protein sequence ID" value="KSU83803.1"/>
    <property type="molecule type" value="Genomic_DNA"/>
</dbReference>
<organism evidence="1 2">
    <name type="scientific">Fictibacillus enclensis</name>
    <dbReference type="NCBI Taxonomy" id="1017270"/>
    <lineage>
        <taxon>Bacteria</taxon>
        <taxon>Bacillati</taxon>
        <taxon>Bacillota</taxon>
        <taxon>Bacilli</taxon>
        <taxon>Bacillales</taxon>
        <taxon>Fictibacillaceae</taxon>
        <taxon>Fictibacillus</taxon>
    </lineage>
</organism>
<keyword evidence="2" id="KW-1185">Reference proteome</keyword>
<gene>
    <name evidence="1" type="ORF">AS030_14820</name>
</gene>
<name>A0A0V8JA00_9BACL</name>
<sequence>MRNGEKGEHVHAPVNQLMGIEFHDFIQKEASSSNMELAEEFGVPLRSVISLRKKMRR</sequence>
<evidence type="ECO:0000313" key="1">
    <source>
        <dbReference type="EMBL" id="KSU83803.1"/>
    </source>
</evidence>
<accession>A0A0V8JA00</accession>